<evidence type="ECO:0000256" key="13">
    <source>
        <dbReference type="ARBA" id="ARBA00048679"/>
    </source>
</evidence>
<evidence type="ECO:0000256" key="11">
    <source>
        <dbReference type="ARBA" id="ARBA00033194"/>
    </source>
</evidence>
<feature type="compositionally biased region" description="Basic and acidic residues" evidence="14">
    <location>
        <begin position="208"/>
        <end position="225"/>
    </location>
</feature>
<comment type="subcellular location">
    <subcellularLocation>
        <location evidence="2">Chromosome</location>
        <location evidence="2">Telomere</location>
    </subcellularLocation>
</comment>
<dbReference type="VEuPathDB" id="FungiDB:ASPFODRAFT_598068"/>
<evidence type="ECO:0000256" key="7">
    <source>
        <dbReference type="ARBA" id="ARBA00022741"/>
    </source>
</evidence>
<dbReference type="AlphaFoldDB" id="A0A1M3THW1"/>
<sequence>MLKMSALAAWKQSQTHKIPEARPAEVIYVTKGTTLAWGGTAIIERLPSGAVMKTPIPNPYCPPEEYHRRNMRLDAFKGYAMIGEHPCLLKILSWDHETCCLIMEYLENRNLKEYIQHNMPDITLRLRLQWSKQVAKALSALHAYHIIHRDLSPRNFLLNSSLNVKIADFGGASLCGAEPSTTPAARFRPPGYDWNIPPVFALGKEGMKDGENVGKREPQPRHRQTEQTAVTQSFRPASISPILSSPRQNLYRLILAFHFLEKRSQWRWVLLEIRLVPIGSQ</sequence>
<dbReference type="InterPro" id="IPR008266">
    <property type="entry name" value="Tyr_kinase_AS"/>
</dbReference>
<evidence type="ECO:0000256" key="10">
    <source>
        <dbReference type="ARBA" id="ARBA00030980"/>
    </source>
</evidence>
<proteinExistence type="predicted"/>
<evidence type="ECO:0000256" key="6">
    <source>
        <dbReference type="ARBA" id="ARBA00019973"/>
    </source>
</evidence>
<dbReference type="Pfam" id="PF07714">
    <property type="entry name" value="PK_Tyr_Ser-Thr"/>
    <property type="match status" value="1"/>
</dbReference>
<dbReference type="InterPro" id="IPR001245">
    <property type="entry name" value="Ser-Thr/Tyr_kinase_cat_dom"/>
</dbReference>
<feature type="region of interest" description="Disordered" evidence="14">
    <location>
        <begin position="208"/>
        <end position="231"/>
    </location>
</feature>
<evidence type="ECO:0000256" key="2">
    <source>
        <dbReference type="ARBA" id="ARBA00004574"/>
    </source>
</evidence>
<comment type="catalytic activity">
    <reaction evidence="13">
        <text>L-seryl-[protein] + ATP = O-phospho-L-seryl-[protein] + ADP + H(+)</text>
        <dbReference type="Rhea" id="RHEA:17989"/>
        <dbReference type="Rhea" id="RHEA-COMP:9863"/>
        <dbReference type="Rhea" id="RHEA-COMP:11604"/>
        <dbReference type="ChEBI" id="CHEBI:15378"/>
        <dbReference type="ChEBI" id="CHEBI:29999"/>
        <dbReference type="ChEBI" id="CHEBI:30616"/>
        <dbReference type="ChEBI" id="CHEBI:83421"/>
        <dbReference type="ChEBI" id="CHEBI:456216"/>
        <dbReference type="EC" id="2.7.11.1"/>
    </reaction>
</comment>
<dbReference type="PROSITE" id="PS50011">
    <property type="entry name" value="PROTEIN_KINASE_DOM"/>
    <property type="match status" value="1"/>
</dbReference>
<dbReference type="PANTHER" id="PTHR44329:SF298">
    <property type="entry name" value="MIXED LINEAGE KINASE DOMAIN-LIKE PROTEIN"/>
    <property type="match status" value="1"/>
</dbReference>
<evidence type="ECO:0000256" key="8">
    <source>
        <dbReference type="ARBA" id="ARBA00022840"/>
    </source>
</evidence>
<dbReference type="InterPro" id="IPR051681">
    <property type="entry name" value="Ser/Thr_Kinases-Pseudokinases"/>
</dbReference>
<dbReference type="GO" id="GO:0000781">
    <property type="term" value="C:chromosome, telomeric region"/>
    <property type="evidence" value="ECO:0007669"/>
    <property type="project" value="UniProtKB-SubCell"/>
</dbReference>
<dbReference type="OrthoDB" id="1668230at2759"/>
<comment type="subunit">
    <text evidence="3">Component of the EKC/KEOPS complex composed of at least BUD32, CGI121, GON7, KAE1 and PCC1; the whole complex dimerizes.</text>
</comment>
<dbReference type="PROSITE" id="PS00109">
    <property type="entry name" value="PROTEIN_KINASE_TYR"/>
    <property type="match status" value="1"/>
</dbReference>
<dbReference type="CDD" id="cd00180">
    <property type="entry name" value="PKc"/>
    <property type="match status" value="1"/>
</dbReference>
<gene>
    <name evidence="16" type="ORF">ASPFODRAFT_598068</name>
</gene>
<comment type="catalytic activity">
    <reaction evidence="12">
        <text>L-threonyl-[protein] + ATP = O-phospho-L-threonyl-[protein] + ADP + H(+)</text>
        <dbReference type="Rhea" id="RHEA:46608"/>
        <dbReference type="Rhea" id="RHEA-COMP:11060"/>
        <dbReference type="Rhea" id="RHEA-COMP:11605"/>
        <dbReference type="ChEBI" id="CHEBI:15378"/>
        <dbReference type="ChEBI" id="CHEBI:30013"/>
        <dbReference type="ChEBI" id="CHEBI:30616"/>
        <dbReference type="ChEBI" id="CHEBI:61977"/>
        <dbReference type="ChEBI" id="CHEBI:456216"/>
        <dbReference type="EC" id="2.7.11.1"/>
    </reaction>
</comment>
<keyword evidence="7" id="KW-0547">Nucleotide-binding</keyword>
<accession>A0A1M3THW1</accession>
<feature type="domain" description="Protein kinase" evidence="15">
    <location>
        <begin position="12"/>
        <end position="281"/>
    </location>
</feature>
<evidence type="ECO:0000256" key="4">
    <source>
        <dbReference type="ARBA" id="ARBA00012513"/>
    </source>
</evidence>
<dbReference type="EC" id="2.7.11.1" evidence="4"/>
<dbReference type="Gene3D" id="1.10.510.10">
    <property type="entry name" value="Transferase(Phosphotransferase) domain 1"/>
    <property type="match status" value="1"/>
</dbReference>
<dbReference type="GO" id="GO:0004674">
    <property type="term" value="F:protein serine/threonine kinase activity"/>
    <property type="evidence" value="ECO:0007669"/>
    <property type="project" value="UniProtKB-EC"/>
</dbReference>
<name>A0A1M3THW1_ASPLC</name>
<evidence type="ECO:0000256" key="14">
    <source>
        <dbReference type="SAM" id="MobiDB-lite"/>
    </source>
</evidence>
<evidence type="ECO:0000256" key="5">
    <source>
        <dbReference type="ARBA" id="ARBA00013948"/>
    </source>
</evidence>
<reference evidence="17" key="1">
    <citation type="journal article" date="2017" name="Genome Biol.">
        <title>Comparative genomics reveals high biological diversity and specific adaptations in the industrially and medically important fungal genus Aspergillus.</title>
        <authorList>
            <person name="de Vries R.P."/>
            <person name="Riley R."/>
            <person name="Wiebenga A."/>
            <person name="Aguilar-Osorio G."/>
            <person name="Amillis S."/>
            <person name="Uchima C.A."/>
            <person name="Anderluh G."/>
            <person name="Asadollahi M."/>
            <person name="Askin M."/>
            <person name="Barry K."/>
            <person name="Battaglia E."/>
            <person name="Bayram O."/>
            <person name="Benocci T."/>
            <person name="Braus-Stromeyer S.A."/>
            <person name="Caldana C."/>
            <person name="Canovas D."/>
            <person name="Cerqueira G.C."/>
            <person name="Chen F."/>
            <person name="Chen W."/>
            <person name="Choi C."/>
            <person name="Clum A."/>
            <person name="Dos Santos R.A."/>
            <person name="Damasio A.R."/>
            <person name="Diallinas G."/>
            <person name="Emri T."/>
            <person name="Fekete E."/>
            <person name="Flipphi M."/>
            <person name="Freyberg S."/>
            <person name="Gallo A."/>
            <person name="Gournas C."/>
            <person name="Habgood R."/>
            <person name="Hainaut M."/>
            <person name="Harispe M.L."/>
            <person name="Henrissat B."/>
            <person name="Hilden K.S."/>
            <person name="Hope R."/>
            <person name="Hossain A."/>
            <person name="Karabika E."/>
            <person name="Karaffa L."/>
            <person name="Karanyi Z."/>
            <person name="Krasevec N."/>
            <person name="Kuo A."/>
            <person name="Kusch H."/>
            <person name="LaButti K."/>
            <person name="Lagendijk E.L."/>
            <person name="Lapidus A."/>
            <person name="Levasseur A."/>
            <person name="Lindquist E."/>
            <person name="Lipzen A."/>
            <person name="Logrieco A.F."/>
            <person name="MacCabe A."/>
            <person name="Maekelae M.R."/>
            <person name="Malavazi I."/>
            <person name="Melin P."/>
            <person name="Meyer V."/>
            <person name="Mielnichuk N."/>
            <person name="Miskei M."/>
            <person name="Molnar A.P."/>
            <person name="Mule G."/>
            <person name="Ngan C.Y."/>
            <person name="Orejas M."/>
            <person name="Orosz E."/>
            <person name="Ouedraogo J.P."/>
            <person name="Overkamp K.M."/>
            <person name="Park H.-S."/>
            <person name="Perrone G."/>
            <person name="Piumi F."/>
            <person name="Punt P.J."/>
            <person name="Ram A.F."/>
            <person name="Ramon A."/>
            <person name="Rauscher S."/>
            <person name="Record E."/>
            <person name="Riano-Pachon D.M."/>
            <person name="Robert V."/>
            <person name="Roehrig J."/>
            <person name="Ruller R."/>
            <person name="Salamov A."/>
            <person name="Salih N.S."/>
            <person name="Samson R.A."/>
            <person name="Sandor E."/>
            <person name="Sanguinetti M."/>
            <person name="Schuetze T."/>
            <person name="Sepcic K."/>
            <person name="Shelest E."/>
            <person name="Sherlock G."/>
            <person name="Sophianopoulou V."/>
            <person name="Squina F.M."/>
            <person name="Sun H."/>
            <person name="Susca A."/>
            <person name="Todd R.B."/>
            <person name="Tsang A."/>
            <person name="Unkles S.E."/>
            <person name="van de Wiele N."/>
            <person name="van Rossen-Uffink D."/>
            <person name="Oliveira J.V."/>
            <person name="Vesth T.C."/>
            <person name="Visser J."/>
            <person name="Yu J.-H."/>
            <person name="Zhou M."/>
            <person name="Andersen M.R."/>
            <person name="Archer D.B."/>
            <person name="Baker S.E."/>
            <person name="Benoit I."/>
            <person name="Brakhage A.A."/>
            <person name="Braus G.H."/>
            <person name="Fischer R."/>
            <person name="Frisvad J.C."/>
            <person name="Goldman G.H."/>
            <person name="Houbraken J."/>
            <person name="Oakley B."/>
            <person name="Pocsi I."/>
            <person name="Scazzocchio C."/>
            <person name="Seiboth B."/>
            <person name="vanKuyk P.A."/>
            <person name="Wortman J."/>
            <person name="Dyer P.S."/>
            <person name="Grigoriev I.V."/>
        </authorList>
    </citation>
    <scope>NUCLEOTIDE SEQUENCE [LARGE SCALE GENOMIC DNA]</scope>
    <source>
        <strain evidence="17">CBS 106.47</strain>
    </source>
</reference>
<keyword evidence="9" id="KW-0158">Chromosome</keyword>
<dbReference type="EMBL" id="KV878241">
    <property type="protein sequence ID" value="OJZ86360.1"/>
    <property type="molecule type" value="Genomic_DNA"/>
</dbReference>
<evidence type="ECO:0000256" key="3">
    <source>
        <dbReference type="ARBA" id="ARBA00011534"/>
    </source>
</evidence>
<evidence type="ECO:0000313" key="16">
    <source>
        <dbReference type="EMBL" id="OJZ86360.1"/>
    </source>
</evidence>
<keyword evidence="9" id="KW-0779">Telomere</keyword>
<dbReference type="SUPFAM" id="SSF56112">
    <property type="entry name" value="Protein kinase-like (PK-like)"/>
    <property type="match status" value="1"/>
</dbReference>
<dbReference type="Proteomes" id="UP000184063">
    <property type="component" value="Unassembled WGS sequence"/>
</dbReference>
<evidence type="ECO:0000313" key="17">
    <source>
        <dbReference type="Proteomes" id="UP000184063"/>
    </source>
</evidence>
<evidence type="ECO:0000256" key="9">
    <source>
        <dbReference type="ARBA" id="ARBA00022895"/>
    </source>
</evidence>
<dbReference type="InterPro" id="IPR000719">
    <property type="entry name" value="Prot_kinase_dom"/>
</dbReference>
<dbReference type="PANTHER" id="PTHR44329">
    <property type="entry name" value="SERINE/THREONINE-PROTEIN KINASE TNNI3K-RELATED"/>
    <property type="match status" value="1"/>
</dbReference>
<dbReference type="InterPro" id="IPR011009">
    <property type="entry name" value="Kinase-like_dom_sf"/>
</dbReference>
<evidence type="ECO:0000259" key="15">
    <source>
        <dbReference type="PROSITE" id="PS50011"/>
    </source>
</evidence>
<comment type="function">
    <text evidence="1">Component of the EKC/KEOPS complex that is required for the formation of a threonylcarbamoyl group on adenosine at position 37 (t(6)A37) in tRNAs that read codons beginning with adenine. The complex is probably involved in the transfer of the threonylcarbamoyl moiety of threonylcarbamoyl-AMP (TC-AMP) to the N6 group of A37. BUD32 has ATPase activity in the context of the EKC/KEOPS complex and likely plays a supporting role to the catalytic subunit KAE1. The EKC/KEOPS complex also promotes both telomere uncapping and telomere elongation. The complex is required for efficient recruitment of transcriptional coactivators.</text>
</comment>
<keyword evidence="8" id="KW-0067">ATP-binding</keyword>
<protein>
    <recommendedName>
        <fullName evidence="6">EKC/KEOPS complex subunit BUD32</fullName>
        <ecNumber evidence="4">2.7.11.1</ecNumber>
    </recommendedName>
    <alternativeName>
        <fullName evidence="10 11">Atypical Serine/threonine protein kinase BUD32</fullName>
    </alternativeName>
    <alternativeName>
        <fullName evidence="5">EKC/KEOPS complex subunit bud32</fullName>
    </alternativeName>
</protein>
<evidence type="ECO:0000256" key="12">
    <source>
        <dbReference type="ARBA" id="ARBA00047899"/>
    </source>
</evidence>
<dbReference type="GO" id="GO:0005524">
    <property type="term" value="F:ATP binding"/>
    <property type="evidence" value="ECO:0007669"/>
    <property type="project" value="UniProtKB-KW"/>
</dbReference>
<organism evidence="16 17">
    <name type="scientific">Aspergillus luchuensis (strain CBS 106.47)</name>
    <dbReference type="NCBI Taxonomy" id="1137211"/>
    <lineage>
        <taxon>Eukaryota</taxon>
        <taxon>Fungi</taxon>
        <taxon>Dikarya</taxon>
        <taxon>Ascomycota</taxon>
        <taxon>Pezizomycotina</taxon>
        <taxon>Eurotiomycetes</taxon>
        <taxon>Eurotiomycetidae</taxon>
        <taxon>Eurotiales</taxon>
        <taxon>Aspergillaceae</taxon>
        <taxon>Aspergillus</taxon>
        <taxon>Aspergillus subgen. Circumdati</taxon>
    </lineage>
</organism>
<evidence type="ECO:0000256" key="1">
    <source>
        <dbReference type="ARBA" id="ARBA00003747"/>
    </source>
</evidence>